<feature type="chain" id="PRO_5040211843" evidence="1">
    <location>
        <begin position="19"/>
        <end position="265"/>
    </location>
</feature>
<gene>
    <name evidence="2" type="ORF">J7T54_003049</name>
</gene>
<protein>
    <submittedName>
        <fullName evidence="2">Uncharacterized protein</fullName>
    </submittedName>
</protein>
<organism evidence="2 3">
    <name type="scientific">Emericellopsis cladophorae</name>
    <dbReference type="NCBI Taxonomy" id="2686198"/>
    <lineage>
        <taxon>Eukaryota</taxon>
        <taxon>Fungi</taxon>
        <taxon>Dikarya</taxon>
        <taxon>Ascomycota</taxon>
        <taxon>Pezizomycotina</taxon>
        <taxon>Sordariomycetes</taxon>
        <taxon>Hypocreomycetidae</taxon>
        <taxon>Hypocreales</taxon>
        <taxon>Bionectriaceae</taxon>
        <taxon>Emericellopsis</taxon>
    </lineage>
</organism>
<keyword evidence="3" id="KW-1185">Reference proteome</keyword>
<keyword evidence="1" id="KW-0732">Signal</keyword>
<dbReference type="OrthoDB" id="5128587at2759"/>
<dbReference type="RefSeq" id="XP_051361126.1">
    <property type="nucleotide sequence ID" value="XM_051507766.1"/>
</dbReference>
<dbReference type="Proteomes" id="UP001055219">
    <property type="component" value="Unassembled WGS sequence"/>
</dbReference>
<evidence type="ECO:0000313" key="2">
    <source>
        <dbReference type="EMBL" id="KAI6780270.1"/>
    </source>
</evidence>
<comment type="caution">
    <text evidence="2">The sequence shown here is derived from an EMBL/GenBank/DDBJ whole genome shotgun (WGS) entry which is preliminary data.</text>
</comment>
<name>A0A9P9XZE9_9HYPO</name>
<dbReference type="GeneID" id="75829555"/>
<evidence type="ECO:0000313" key="3">
    <source>
        <dbReference type="Proteomes" id="UP001055219"/>
    </source>
</evidence>
<accession>A0A9P9XZE9</accession>
<feature type="signal peptide" evidence="1">
    <location>
        <begin position="1"/>
        <end position="18"/>
    </location>
</feature>
<reference evidence="2" key="2">
    <citation type="submission" date="2022-07" db="EMBL/GenBank/DDBJ databases">
        <authorList>
            <person name="Goncalves M.F.M."/>
            <person name="Hilario S."/>
            <person name="Van De Peer Y."/>
            <person name="Esteves A.C."/>
            <person name="Alves A."/>
        </authorList>
    </citation>
    <scope>NUCLEOTIDE SEQUENCE</scope>
    <source>
        <strain evidence="2">MUM 19.33</strain>
    </source>
</reference>
<reference evidence="2" key="1">
    <citation type="journal article" date="2021" name="J Fungi (Basel)">
        <title>Genomic and Metabolomic Analyses of the Marine Fungus Emericellopsis cladophorae: Insights into Saltwater Adaptability Mechanisms and Its Biosynthetic Potential.</title>
        <authorList>
            <person name="Goncalves M.F.M."/>
            <person name="Hilario S."/>
            <person name="Van de Peer Y."/>
            <person name="Esteves A.C."/>
            <person name="Alves A."/>
        </authorList>
    </citation>
    <scope>NUCLEOTIDE SEQUENCE</scope>
    <source>
        <strain evidence="2">MUM 19.33</strain>
    </source>
</reference>
<sequence length="265" mass="28437">MHMPLFLTFSALAPLVLGAAIEARQQDGQVYCDRGDDEINADDCRGAADLINTASGFYGPLAQFRYGNCIIDVASRLGVVNSIPGQLYKDSVLSVLDTCGGPGYVYQRGNEVEVYRCEICSYGVCAKCDDPGQGPMKRDVNEIEAAPQVQKRQDSPEPGLSCGGWNPAVEADNCRDAANELDAQGGNVELPFREGVAGCQIAAEQKQPGLFMPRSQIAAILRHGTDLCESQGYIGKISDTQNSYFDVFFGKICGQFGFGYGGCTP</sequence>
<dbReference type="EMBL" id="JAGIXG020000035">
    <property type="protein sequence ID" value="KAI6780270.1"/>
    <property type="molecule type" value="Genomic_DNA"/>
</dbReference>
<proteinExistence type="predicted"/>
<evidence type="ECO:0000256" key="1">
    <source>
        <dbReference type="SAM" id="SignalP"/>
    </source>
</evidence>
<dbReference type="AlphaFoldDB" id="A0A9P9XZE9"/>